<protein>
    <submittedName>
        <fullName evidence="2">Uncharacterized protein</fullName>
    </submittedName>
</protein>
<name>A0ABT5TDL7_9RHOB</name>
<reference evidence="2" key="1">
    <citation type="submission" date="2023-02" db="EMBL/GenBank/DDBJ databases">
        <title>Description of Roseinatronobacter alkalisoli sp. nov., an alkaliphilic bacerium isolated from soda soil.</title>
        <authorList>
            <person name="Wei W."/>
        </authorList>
    </citation>
    <scope>NUCLEOTIDE SEQUENCE</scope>
    <source>
        <strain evidence="2">HJB301</strain>
    </source>
</reference>
<evidence type="ECO:0000313" key="3">
    <source>
        <dbReference type="Proteomes" id="UP001431784"/>
    </source>
</evidence>
<proteinExistence type="predicted"/>
<dbReference type="Proteomes" id="UP001431784">
    <property type="component" value="Unassembled WGS sequence"/>
</dbReference>
<feature type="chain" id="PRO_5047491697" evidence="1">
    <location>
        <begin position="26"/>
        <end position="102"/>
    </location>
</feature>
<sequence length="102" mass="10564">MMGISGFQRGHAVIWLLLTMLAACTAGPDLPPATSSSGPTPALLPISDVLRQAKDGPNAHLLTTTALENRANALRARAARLRGPVIASADQQMLRAAGAALR</sequence>
<accession>A0ABT5TDL7</accession>
<comment type="caution">
    <text evidence="2">The sequence shown here is derived from an EMBL/GenBank/DDBJ whole genome shotgun (WGS) entry which is preliminary data.</text>
</comment>
<gene>
    <name evidence="2" type="ORF">PUT78_15305</name>
</gene>
<dbReference type="RefSeq" id="WP_274353135.1">
    <property type="nucleotide sequence ID" value="NZ_JAQZSM010000015.1"/>
</dbReference>
<feature type="signal peptide" evidence="1">
    <location>
        <begin position="1"/>
        <end position="25"/>
    </location>
</feature>
<evidence type="ECO:0000256" key="1">
    <source>
        <dbReference type="SAM" id="SignalP"/>
    </source>
</evidence>
<keyword evidence="1" id="KW-0732">Signal</keyword>
<organism evidence="2 3">
    <name type="scientific">Roseinatronobacter alkalisoli</name>
    <dbReference type="NCBI Taxonomy" id="3028235"/>
    <lineage>
        <taxon>Bacteria</taxon>
        <taxon>Pseudomonadati</taxon>
        <taxon>Pseudomonadota</taxon>
        <taxon>Alphaproteobacteria</taxon>
        <taxon>Rhodobacterales</taxon>
        <taxon>Paracoccaceae</taxon>
        <taxon>Roseinatronobacter</taxon>
    </lineage>
</organism>
<keyword evidence="3" id="KW-1185">Reference proteome</keyword>
<evidence type="ECO:0000313" key="2">
    <source>
        <dbReference type="EMBL" id="MDD7972466.1"/>
    </source>
</evidence>
<dbReference type="EMBL" id="JAQZSM010000015">
    <property type="protein sequence ID" value="MDD7972466.1"/>
    <property type="molecule type" value="Genomic_DNA"/>
</dbReference>